<dbReference type="Proteomes" id="UP000624703">
    <property type="component" value="Unassembled WGS sequence"/>
</dbReference>
<dbReference type="EMBL" id="JAENIM010000016">
    <property type="protein sequence ID" value="MBK1790174.1"/>
    <property type="molecule type" value="Genomic_DNA"/>
</dbReference>
<reference evidence="1" key="1">
    <citation type="submission" date="2021-01" db="EMBL/GenBank/DDBJ databases">
        <title>Modified the classification status of verrucomicrobia.</title>
        <authorList>
            <person name="Feng X."/>
        </authorList>
    </citation>
    <scope>NUCLEOTIDE SEQUENCE</scope>
    <source>
        <strain evidence="1">_KCTC 22039</strain>
    </source>
</reference>
<keyword evidence="2" id="KW-1185">Reference proteome</keyword>
<name>A0A8J7ME62_9BACT</name>
<organism evidence="1 2">
    <name type="scientific">Persicirhabdus sediminis</name>
    <dbReference type="NCBI Taxonomy" id="454144"/>
    <lineage>
        <taxon>Bacteria</taxon>
        <taxon>Pseudomonadati</taxon>
        <taxon>Verrucomicrobiota</taxon>
        <taxon>Verrucomicrobiia</taxon>
        <taxon>Verrucomicrobiales</taxon>
        <taxon>Verrucomicrobiaceae</taxon>
        <taxon>Persicirhabdus</taxon>
    </lineage>
</organism>
<dbReference type="AlphaFoldDB" id="A0A8J7ME62"/>
<gene>
    <name evidence="1" type="ORF">JIN82_03280</name>
</gene>
<sequence>MMSFGLASAQVFVDPNVEESARQSVQKLGNEVMANNVNFAIEKIYPRWKSRLAMQMGGEDKLVARMQQVPDELLRAGVSIISFRADRPTQFYEVWPSRIERVIDGRKQEVVVKHHLTMVPTVTRFRIIDQKAGKVHHIDSYGFQVAVSEMGKNEWTFIDGATISEADLRSLFPTIPTVANGLQLPVCKKEEVK</sequence>
<dbReference type="RefSeq" id="WP_200310213.1">
    <property type="nucleotide sequence ID" value="NZ_JAENIM010000016.1"/>
</dbReference>
<protein>
    <submittedName>
        <fullName evidence="1">Uncharacterized protein</fullName>
    </submittedName>
</protein>
<accession>A0A8J7ME62</accession>
<evidence type="ECO:0000313" key="2">
    <source>
        <dbReference type="Proteomes" id="UP000624703"/>
    </source>
</evidence>
<proteinExistence type="predicted"/>
<comment type="caution">
    <text evidence="1">The sequence shown here is derived from an EMBL/GenBank/DDBJ whole genome shotgun (WGS) entry which is preliminary data.</text>
</comment>
<evidence type="ECO:0000313" key="1">
    <source>
        <dbReference type="EMBL" id="MBK1790174.1"/>
    </source>
</evidence>